<comment type="caution">
    <text evidence="1">The sequence shown here is derived from an EMBL/GenBank/DDBJ whole genome shotgun (WGS) entry which is preliminary data.</text>
</comment>
<dbReference type="AlphaFoldDB" id="A0A6G1ECV2"/>
<protein>
    <submittedName>
        <fullName evidence="1">Uncharacterized protein</fullName>
    </submittedName>
</protein>
<keyword evidence="2" id="KW-1185">Reference proteome</keyword>
<organism evidence="1 2">
    <name type="scientific">Oryza meyeriana var. granulata</name>
    <dbReference type="NCBI Taxonomy" id="110450"/>
    <lineage>
        <taxon>Eukaryota</taxon>
        <taxon>Viridiplantae</taxon>
        <taxon>Streptophyta</taxon>
        <taxon>Embryophyta</taxon>
        <taxon>Tracheophyta</taxon>
        <taxon>Spermatophyta</taxon>
        <taxon>Magnoliopsida</taxon>
        <taxon>Liliopsida</taxon>
        <taxon>Poales</taxon>
        <taxon>Poaceae</taxon>
        <taxon>BOP clade</taxon>
        <taxon>Oryzoideae</taxon>
        <taxon>Oryzeae</taxon>
        <taxon>Oryzinae</taxon>
        <taxon>Oryza</taxon>
        <taxon>Oryza meyeriana</taxon>
    </lineage>
</organism>
<dbReference type="EMBL" id="SPHZ02000004">
    <property type="protein sequence ID" value="KAF0922416.1"/>
    <property type="molecule type" value="Genomic_DNA"/>
</dbReference>
<dbReference type="Proteomes" id="UP000479710">
    <property type="component" value="Unassembled WGS sequence"/>
</dbReference>
<sequence length="196" mass="20125">MPESPSLFQPTSFKSFDMTSSHEASLVAAADAITEAVRAKFQPPASCTLGSASTADLADSTASLAVALSKLLADTVVVTPSDGVHASSAGAFMQASTVINPSVAPTPMPSAPMPSEFAAAPMPSMPMPSELASLFASASGKPPASLTGSGAPPSGFPNWPSGLLWCRAPRTLSEEYKPENDNVFWLLAVRSVVEVQ</sequence>
<gene>
    <name evidence="1" type="ORF">E2562_034659</name>
</gene>
<evidence type="ECO:0000313" key="2">
    <source>
        <dbReference type="Proteomes" id="UP000479710"/>
    </source>
</evidence>
<evidence type="ECO:0000313" key="1">
    <source>
        <dbReference type="EMBL" id="KAF0922416.1"/>
    </source>
</evidence>
<name>A0A6G1ECV2_9ORYZ</name>
<accession>A0A6G1ECV2</accession>
<reference evidence="1 2" key="1">
    <citation type="submission" date="2019-11" db="EMBL/GenBank/DDBJ databases">
        <title>Whole genome sequence of Oryza granulata.</title>
        <authorList>
            <person name="Li W."/>
        </authorList>
    </citation>
    <scope>NUCLEOTIDE SEQUENCE [LARGE SCALE GENOMIC DNA]</scope>
    <source>
        <strain evidence="2">cv. Menghai</strain>
        <tissue evidence="1">Leaf</tissue>
    </source>
</reference>
<proteinExistence type="predicted"/>